<keyword evidence="2" id="KW-1185">Reference proteome</keyword>
<dbReference type="OrthoDB" id="7473760at2"/>
<proteinExistence type="predicted"/>
<dbReference type="Proteomes" id="UP000056968">
    <property type="component" value="Chromosome"/>
</dbReference>
<dbReference type="EMBL" id="CP013264">
    <property type="protein sequence ID" value="ALR18991.1"/>
    <property type="molecule type" value="Genomic_DNA"/>
</dbReference>
<reference evidence="1 2" key="1">
    <citation type="submission" date="2015-11" db="EMBL/GenBank/DDBJ databases">
        <title>A Two-component Flavoprotein Monooxygenase System MeaXY Responsible for para-Hydroxylation of 2-Methyl-6-ethylaniline and 2,6-Diethylaniline in Sphingobium baderi DE-13.</title>
        <authorList>
            <person name="Cheng M."/>
            <person name="Meng Q."/>
            <person name="Yang Y."/>
            <person name="Chu C."/>
            <person name="Yan X."/>
            <person name="He J."/>
            <person name="Li S."/>
        </authorList>
    </citation>
    <scope>NUCLEOTIDE SEQUENCE [LARGE SCALE GENOMIC DNA]</scope>
    <source>
        <strain evidence="1 2">DE-13</strain>
    </source>
</reference>
<accession>A0A0S3EU92</accession>
<dbReference type="AlphaFoldDB" id="A0A0S3EU92"/>
<dbReference type="STRING" id="1332080.ATN00_00320"/>
<dbReference type="KEGG" id="sbd:ATN00_00320"/>
<sequence length="123" mass="13615">MTSVDHGFTSRNLVRNQAIGNRSGDPLPRLLTQLLERAGTGSTVLHATSRPWASALFQGRRHIIVLALEGVDASTRADRFADGIEEAQWNLNRHFVADITIDDQRPTDNGVQIELAALTIEDW</sequence>
<gene>
    <name evidence="1" type="ORF">ATN00_00320</name>
</gene>
<evidence type="ECO:0000313" key="1">
    <source>
        <dbReference type="EMBL" id="ALR18991.1"/>
    </source>
</evidence>
<name>A0A0S3EU92_9SPHN</name>
<protein>
    <submittedName>
        <fullName evidence="1">Uncharacterized protein</fullName>
    </submittedName>
</protein>
<organism evidence="1 2">
    <name type="scientific">Sphingobium baderi</name>
    <dbReference type="NCBI Taxonomy" id="1332080"/>
    <lineage>
        <taxon>Bacteria</taxon>
        <taxon>Pseudomonadati</taxon>
        <taxon>Pseudomonadota</taxon>
        <taxon>Alphaproteobacteria</taxon>
        <taxon>Sphingomonadales</taxon>
        <taxon>Sphingomonadaceae</taxon>
        <taxon>Sphingobium</taxon>
    </lineage>
</organism>
<evidence type="ECO:0000313" key="2">
    <source>
        <dbReference type="Proteomes" id="UP000056968"/>
    </source>
</evidence>